<dbReference type="EMBL" id="JBHLXJ010000009">
    <property type="protein sequence ID" value="MFC0349910.1"/>
    <property type="molecule type" value="Genomic_DNA"/>
</dbReference>
<organism evidence="3 4">
    <name type="scientific">Undibacterium danionis</name>
    <dbReference type="NCBI Taxonomy" id="1812100"/>
    <lineage>
        <taxon>Bacteria</taxon>
        <taxon>Pseudomonadati</taxon>
        <taxon>Pseudomonadota</taxon>
        <taxon>Betaproteobacteria</taxon>
        <taxon>Burkholderiales</taxon>
        <taxon>Oxalobacteraceae</taxon>
        <taxon>Undibacterium</taxon>
    </lineage>
</organism>
<sequence>MQSTQKAVRIHQFGKADVLVYEDAPMPVIQADDVLVKIHASSINPVDWKVREGYLKDMIPHTFPLTLGWDFAGEIVAVGSNVSDWKVGSAVYARPDIGRDGAYAEYIAVRASEIAVKPASINWQEAAAVPLVALTAWQALYEGANIQAGERVLIHAGAGGVGTFAIQLAKLRGAHVITTTSTKNVELVKALGADEIIDYTQSDFASLRDIDVVFDTMGGEIQDQSWQTLKRGGRLVSIISPPSAEAAAQVGATPLFCFVQPSATQLQALAELIDAGKIRIIIDSVFALKDIAAAHAKSESGRTRGKIVIQVSE</sequence>
<name>A0ABV6IDK7_9BURK</name>
<evidence type="ECO:0000256" key="1">
    <source>
        <dbReference type="ARBA" id="ARBA00023002"/>
    </source>
</evidence>
<dbReference type="Proteomes" id="UP001589844">
    <property type="component" value="Unassembled WGS sequence"/>
</dbReference>
<dbReference type="PANTHER" id="PTHR11695:SF294">
    <property type="entry name" value="RETICULON-4-INTERACTING PROTEIN 1, MITOCHONDRIAL"/>
    <property type="match status" value="1"/>
</dbReference>
<dbReference type="InterPro" id="IPR011032">
    <property type="entry name" value="GroES-like_sf"/>
</dbReference>
<evidence type="ECO:0000313" key="4">
    <source>
        <dbReference type="Proteomes" id="UP001589844"/>
    </source>
</evidence>
<gene>
    <name evidence="3" type="ORF">ACFFJH_08830</name>
</gene>
<evidence type="ECO:0000259" key="2">
    <source>
        <dbReference type="SMART" id="SM00829"/>
    </source>
</evidence>
<proteinExistence type="predicted"/>
<dbReference type="InterPro" id="IPR002364">
    <property type="entry name" value="Quin_OxRdtase/zeta-crystal_CS"/>
</dbReference>
<dbReference type="RefSeq" id="WP_390211751.1">
    <property type="nucleotide sequence ID" value="NZ_JBHLXJ010000009.1"/>
</dbReference>
<keyword evidence="1 3" id="KW-0560">Oxidoreductase</keyword>
<comment type="caution">
    <text evidence="3">The sequence shown here is derived from an EMBL/GenBank/DDBJ whole genome shotgun (WGS) entry which is preliminary data.</text>
</comment>
<dbReference type="InterPro" id="IPR020843">
    <property type="entry name" value="ER"/>
</dbReference>
<feature type="domain" description="Enoyl reductase (ER)" evidence="2">
    <location>
        <begin position="14"/>
        <end position="309"/>
    </location>
</feature>
<dbReference type="PANTHER" id="PTHR11695">
    <property type="entry name" value="ALCOHOL DEHYDROGENASE RELATED"/>
    <property type="match status" value="1"/>
</dbReference>
<dbReference type="SUPFAM" id="SSF50129">
    <property type="entry name" value="GroES-like"/>
    <property type="match status" value="1"/>
</dbReference>
<dbReference type="InterPro" id="IPR050700">
    <property type="entry name" value="YIM1/Zinc_Alcohol_DH_Fams"/>
</dbReference>
<dbReference type="Pfam" id="PF08240">
    <property type="entry name" value="ADH_N"/>
    <property type="match status" value="1"/>
</dbReference>
<dbReference type="GO" id="GO:0016491">
    <property type="term" value="F:oxidoreductase activity"/>
    <property type="evidence" value="ECO:0007669"/>
    <property type="project" value="UniProtKB-KW"/>
</dbReference>
<dbReference type="SMART" id="SM00829">
    <property type="entry name" value="PKS_ER"/>
    <property type="match status" value="1"/>
</dbReference>
<evidence type="ECO:0000313" key="3">
    <source>
        <dbReference type="EMBL" id="MFC0349910.1"/>
    </source>
</evidence>
<dbReference type="Gene3D" id="3.40.50.720">
    <property type="entry name" value="NAD(P)-binding Rossmann-like Domain"/>
    <property type="match status" value="1"/>
</dbReference>
<dbReference type="InterPro" id="IPR036291">
    <property type="entry name" value="NAD(P)-bd_dom_sf"/>
</dbReference>
<dbReference type="CDD" id="cd05289">
    <property type="entry name" value="MDR_like_2"/>
    <property type="match status" value="1"/>
</dbReference>
<dbReference type="PROSITE" id="PS01162">
    <property type="entry name" value="QOR_ZETA_CRYSTAL"/>
    <property type="match status" value="1"/>
</dbReference>
<keyword evidence="4" id="KW-1185">Reference proteome</keyword>
<reference evidence="3 4" key="1">
    <citation type="submission" date="2024-09" db="EMBL/GenBank/DDBJ databases">
        <authorList>
            <person name="Sun Q."/>
            <person name="Mori K."/>
        </authorList>
    </citation>
    <scope>NUCLEOTIDE SEQUENCE [LARGE SCALE GENOMIC DNA]</scope>
    <source>
        <strain evidence="3 4">CCM 8677</strain>
    </source>
</reference>
<dbReference type="Gene3D" id="3.90.180.10">
    <property type="entry name" value="Medium-chain alcohol dehydrogenases, catalytic domain"/>
    <property type="match status" value="1"/>
</dbReference>
<dbReference type="Pfam" id="PF13602">
    <property type="entry name" value="ADH_zinc_N_2"/>
    <property type="match status" value="1"/>
</dbReference>
<dbReference type="SUPFAM" id="SSF51735">
    <property type="entry name" value="NAD(P)-binding Rossmann-fold domains"/>
    <property type="match status" value="1"/>
</dbReference>
<dbReference type="EC" id="1.-.-.-" evidence="3"/>
<dbReference type="InterPro" id="IPR013154">
    <property type="entry name" value="ADH-like_N"/>
</dbReference>
<protein>
    <submittedName>
        <fullName evidence="3">NADP-dependent oxidoreductase</fullName>
        <ecNumber evidence="3">1.-.-.-</ecNumber>
    </submittedName>
</protein>
<accession>A0ABV6IDK7</accession>